<name>A0AAN8PE52_POLSC</name>
<reference evidence="2 3" key="1">
    <citation type="submission" date="2023-10" db="EMBL/GenBank/DDBJ databases">
        <title>Genomes of two closely related lineages of the louse Polyplax serrata with different host specificities.</title>
        <authorList>
            <person name="Martinu J."/>
            <person name="Tarabai H."/>
            <person name="Stefka J."/>
            <person name="Hypsa V."/>
        </authorList>
    </citation>
    <scope>NUCLEOTIDE SEQUENCE [LARGE SCALE GENOMIC DNA]</scope>
    <source>
        <strain evidence="2">HR10_N</strain>
    </source>
</reference>
<evidence type="ECO:0000256" key="1">
    <source>
        <dbReference type="SAM" id="Phobius"/>
    </source>
</evidence>
<keyword evidence="1" id="KW-0812">Transmembrane</keyword>
<feature type="transmembrane region" description="Helical" evidence="1">
    <location>
        <begin position="12"/>
        <end position="31"/>
    </location>
</feature>
<comment type="caution">
    <text evidence="2">The sequence shown here is derived from an EMBL/GenBank/DDBJ whole genome shotgun (WGS) entry which is preliminary data.</text>
</comment>
<gene>
    <name evidence="2" type="ORF">RUM43_002603</name>
</gene>
<sequence>MPFSPKEPMYVLLKRSSTLTTIWFAVGWSGALRKRTERRRGCFLAAVEQTEK</sequence>
<evidence type="ECO:0000313" key="3">
    <source>
        <dbReference type="Proteomes" id="UP001372834"/>
    </source>
</evidence>
<dbReference type="EMBL" id="JAWJWE010000036">
    <property type="protein sequence ID" value="KAK6628787.1"/>
    <property type="molecule type" value="Genomic_DNA"/>
</dbReference>
<keyword evidence="1" id="KW-1133">Transmembrane helix</keyword>
<evidence type="ECO:0000313" key="2">
    <source>
        <dbReference type="EMBL" id="KAK6628787.1"/>
    </source>
</evidence>
<dbReference type="AlphaFoldDB" id="A0AAN8PE52"/>
<feature type="non-terminal residue" evidence="2">
    <location>
        <position position="52"/>
    </location>
</feature>
<organism evidence="2 3">
    <name type="scientific">Polyplax serrata</name>
    <name type="common">Common mouse louse</name>
    <dbReference type="NCBI Taxonomy" id="468196"/>
    <lineage>
        <taxon>Eukaryota</taxon>
        <taxon>Metazoa</taxon>
        <taxon>Ecdysozoa</taxon>
        <taxon>Arthropoda</taxon>
        <taxon>Hexapoda</taxon>
        <taxon>Insecta</taxon>
        <taxon>Pterygota</taxon>
        <taxon>Neoptera</taxon>
        <taxon>Paraneoptera</taxon>
        <taxon>Psocodea</taxon>
        <taxon>Troctomorpha</taxon>
        <taxon>Phthiraptera</taxon>
        <taxon>Anoplura</taxon>
        <taxon>Polyplacidae</taxon>
        <taxon>Polyplax</taxon>
    </lineage>
</organism>
<protein>
    <submittedName>
        <fullName evidence="2">Uncharacterized protein</fullName>
    </submittedName>
</protein>
<accession>A0AAN8PE52</accession>
<proteinExistence type="predicted"/>
<dbReference type="Proteomes" id="UP001372834">
    <property type="component" value="Unassembled WGS sequence"/>
</dbReference>
<keyword evidence="1" id="KW-0472">Membrane</keyword>